<sequence length="26" mass="2952">MLCAQKDGKMIFHTNVVALRDSEVVF</sequence>
<reference evidence="1" key="1">
    <citation type="submission" date="2014-11" db="EMBL/GenBank/DDBJ databases">
        <authorList>
            <person name="Amaro Gonzalez C."/>
        </authorList>
    </citation>
    <scope>NUCLEOTIDE SEQUENCE</scope>
</reference>
<protein>
    <submittedName>
        <fullName evidence="1">Uncharacterized protein</fullName>
    </submittedName>
</protein>
<name>A0A0E9VTW7_ANGAN</name>
<accession>A0A0E9VTW7</accession>
<reference evidence="1" key="2">
    <citation type="journal article" date="2015" name="Fish Shellfish Immunol.">
        <title>Early steps in the European eel (Anguilla anguilla)-Vibrio vulnificus interaction in the gills: Role of the RtxA13 toxin.</title>
        <authorList>
            <person name="Callol A."/>
            <person name="Pajuelo D."/>
            <person name="Ebbesson L."/>
            <person name="Teles M."/>
            <person name="MacKenzie S."/>
            <person name="Amaro C."/>
        </authorList>
    </citation>
    <scope>NUCLEOTIDE SEQUENCE</scope>
</reference>
<dbReference type="EMBL" id="GBXM01027812">
    <property type="protein sequence ID" value="JAH80765.1"/>
    <property type="molecule type" value="Transcribed_RNA"/>
</dbReference>
<evidence type="ECO:0000313" key="1">
    <source>
        <dbReference type="EMBL" id="JAH80765.1"/>
    </source>
</evidence>
<proteinExistence type="predicted"/>
<dbReference type="AlphaFoldDB" id="A0A0E9VTW7"/>
<organism evidence="1">
    <name type="scientific">Anguilla anguilla</name>
    <name type="common">European freshwater eel</name>
    <name type="synonym">Muraena anguilla</name>
    <dbReference type="NCBI Taxonomy" id="7936"/>
    <lineage>
        <taxon>Eukaryota</taxon>
        <taxon>Metazoa</taxon>
        <taxon>Chordata</taxon>
        <taxon>Craniata</taxon>
        <taxon>Vertebrata</taxon>
        <taxon>Euteleostomi</taxon>
        <taxon>Actinopterygii</taxon>
        <taxon>Neopterygii</taxon>
        <taxon>Teleostei</taxon>
        <taxon>Anguilliformes</taxon>
        <taxon>Anguillidae</taxon>
        <taxon>Anguilla</taxon>
    </lineage>
</organism>